<name>A0A1I1JSG2_9RHOB</name>
<dbReference type="InterPro" id="IPR051680">
    <property type="entry name" value="ATP-dep_Glu-Cys_Ligase-2"/>
</dbReference>
<sequence length="313" mass="35324">MLGKSAGGLYWMYRYLERSENVSRLIEAGFRNALTRPASSADEWSSILDAAGARQTYLERYPAFEQPRVIDFLLRDKSNPSSVLSVIDSARNNARLVRTALSREVWEAMNDCWMQVKTALSRQVSDRDLPAVLSMIRQQNAQVRGATHGTMLRNDVFNFARLGTFLERADSTARILDVKYYVLLPSISHIGSVLDNVQWENILRAVGGHSSYRWLNGPDVTARGIAEFLILDSRMPRSLAFCAAKVNANLSYLEREYDTRHACHEQVEALLGRLATTTINDIFDGGLHEFILNFLGDSARLGATIETDYRFYG</sequence>
<keyword evidence="3" id="KW-1185">Reference proteome</keyword>
<organism evidence="2 3">
    <name type="scientific">Tropicimonas isoalkanivorans</name>
    <dbReference type="NCBI Taxonomy" id="441112"/>
    <lineage>
        <taxon>Bacteria</taxon>
        <taxon>Pseudomonadati</taxon>
        <taxon>Pseudomonadota</taxon>
        <taxon>Alphaproteobacteria</taxon>
        <taxon>Rhodobacterales</taxon>
        <taxon>Roseobacteraceae</taxon>
        <taxon>Tropicimonas</taxon>
    </lineage>
</organism>
<evidence type="ECO:0000313" key="3">
    <source>
        <dbReference type="Proteomes" id="UP000198728"/>
    </source>
</evidence>
<evidence type="ECO:0000259" key="1">
    <source>
        <dbReference type="Pfam" id="PF04168"/>
    </source>
</evidence>
<dbReference type="OrthoDB" id="9803532at2"/>
<dbReference type="STRING" id="441112.SAMN04488094_105251"/>
<reference evidence="2 3" key="1">
    <citation type="submission" date="2016-10" db="EMBL/GenBank/DDBJ databases">
        <authorList>
            <person name="de Groot N.N."/>
        </authorList>
    </citation>
    <scope>NUCLEOTIDE SEQUENCE [LARGE SCALE GENOMIC DNA]</scope>
    <source>
        <strain evidence="2 3">DSM 19548</strain>
    </source>
</reference>
<proteinExistence type="predicted"/>
<dbReference type="InterPro" id="IPR007296">
    <property type="entry name" value="DUF403"/>
</dbReference>
<dbReference type="PANTHER" id="PTHR34595">
    <property type="entry name" value="BLR5612 PROTEIN"/>
    <property type="match status" value="1"/>
</dbReference>
<feature type="domain" description="DUF403" evidence="1">
    <location>
        <begin position="1"/>
        <end position="309"/>
    </location>
</feature>
<dbReference type="AlphaFoldDB" id="A0A1I1JSG2"/>
<gene>
    <name evidence="2" type="ORF">SAMN04488094_105251</name>
</gene>
<evidence type="ECO:0000313" key="2">
    <source>
        <dbReference type="EMBL" id="SFC51577.1"/>
    </source>
</evidence>
<dbReference type="Pfam" id="PF04168">
    <property type="entry name" value="Alpha-E"/>
    <property type="match status" value="1"/>
</dbReference>
<accession>A0A1I1JSG2</accession>
<dbReference type="PANTHER" id="PTHR34595:SF7">
    <property type="entry name" value="SLL1039 PROTEIN"/>
    <property type="match status" value="1"/>
</dbReference>
<dbReference type="Proteomes" id="UP000198728">
    <property type="component" value="Unassembled WGS sequence"/>
</dbReference>
<protein>
    <submittedName>
        <fullName evidence="2">Uncharacterized conserved protein, Alpha-E superfamily</fullName>
    </submittedName>
</protein>
<dbReference type="RefSeq" id="WP_093360799.1">
    <property type="nucleotide sequence ID" value="NZ_FOLG01000005.1"/>
</dbReference>
<dbReference type="EMBL" id="FOLG01000005">
    <property type="protein sequence ID" value="SFC51577.1"/>
    <property type="molecule type" value="Genomic_DNA"/>
</dbReference>